<dbReference type="InterPro" id="IPR037401">
    <property type="entry name" value="SnoaL-like"/>
</dbReference>
<dbReference type="Proteomes" id="UP001162740">
    <property type="component" value="Chromosome"/>
</dbReference>
<dbReference type="RefSeq" id="WP_085469791.1">
    <property type="nucleotide sequence ID" value="NZ_CP083974.1"/>
</dbReference>
<dbReference type="EMBL" id="CP083974">
    <property type="protein sequence ID" value="UZF44376.1"/>
    <property type="molecule type" value="Genomic_DNA"/>
</dbReference>
<dbReference type="SUPFAM" id="SSF54427">
    <property type="entry name" value="NTF2-like"/>
    <property type="match status" value="1"/>
</dbReference>
<sequence>MTETTDRPTSDLSAAEQLLAIHEIQQVFSARLRVMDTKQWELYPTLHTEDVVSETWGGLPSDKQPRTGEQPGRVVGREALTRAISNFLDGPVSITSAHHGHCPEIVLESATTARGIWAMEDELWWDNDGVEESLHGWGHYHEEYRKVDGVWLISYRKLTRLREVHTPGFFSFLKRTPELS</sequence>
<protein>
    <submittedName>
        <fullName evidence="2">Nuclear transport factor 2 family protein</fullName>
    </submittedName>
</protein>
<accession>A0AA47A9D9</accession>
<dbReference type="AlphaFoldDB" id="A0AA47A9D9"/>
<organism evidence="2 3">
    <name type="scientific">Rhodococcus rhodochrous</name>
    <dbReference type="NCBI Taxonomy" id="1829"/>
    <lineage>
        <taxon>Bacteria</taxon>
        <taxon>Bacillati</taxon>
        <taxon>Actinomycetota</taxon>
        <taxon>Actinomycetes</taxon>
        <taxon>Mycobacteriales</taxon>
        <taxon>Nocardiaceae</taxon>
        <taxon>Rhodococcus</taxon>
    </lineage>
</organism>
<evidence type="ECO:0000313" key="3">
    <source>
        <dbReference type="Proteomes" id="UP001162740"/>
    </source>
</evidence>
<evidence type="ECO:0000313" key="2">
    <source>
        <dbReference type="EMBL" id="UZF44376.1"/>
    </source>
</evidence>
<gene>
    <name evidence="2" type="ORF">KUM34_021360</name>
</gene>
<reference evidence="2 3" key="1">
    <citation type="journal article" date="2021" name="Front. Microbiol.">
        <title>Bacterial Transformation of Aromatic Monomers in Softwood Black Liquor.</title>
        <authorList>
            <person name="Navas L.E."/>
            <person name="Dexter G."/>
            <person name="Liu J."/>
            <person name="Levy-Booth D."/>
            <person name="Cho M."/>
            <person name="Jang S.K."/>
            <person name="Mansfield S.D."/>
            <person name="Renneckar S."/>
            <person name="Mohn W.W."/>
            <person name="Eltis L.D."/>
        </authorList>
    </citation>
    <scope>NUCLEOTIDE SEQUENCE [LARGE SCALE GENOMIC DNA]</scope>
    <source>
        <strain evidence="2 3">GD02</strain>
    </source>
</reference>
<proteinExistence type="predicted"/>
<dbReference type="Pfam" id="PF13577">
    <property type="entry name" value="SnoaL_4"/>
    <property type="match status" value="1"/>
</dbReference>
<dbReference type="InterPro" id="IPR032710">
    <property type="entry name" value="NTF2-like_dom_sf"/>
</dbReference>
<dbReference type="Gene3D" id="3.10.450.50">
    <property type="match status" value="1"/>
</dbReference>
<evidence type="ECO:0000259" key="1">
    <source>
        <dbReference type="Pfam" id="PF13577"/>
    </source>
</evidence>
<name>A0AA47A9D9_RHORH</name>
<feature type="domain" description="SnoaL-like" evidence="1">
    <location>
        <begin position="17"/>
        <end position="157"/>
    </location>
</feature>